<keyword evidence="5 7" id="KW-1133">Transmembrane helix</keyword>
<feature type="domain" description="Peptidase S54 rhomboid" evidence="8">
    <location>
        <begin position="249"/>
        <end position="388"/>
    </location>
</feature>
<keyword evidence="9" id="KW-0645">Protease</keyword>
<evidence type="ECO:0000256" key="3">
    <source>
        <dbReference type="ARBA" id="ARBA00022692"/>
    </source>
</evidence>
<proteinExistence type="inferred from homology"/>
<feature type="transmembrane region" description="Helical" evidence="7">
    <location>
        <begin position="54"/>
        <end position="75"/>
    </location>
</feature>
<keyword evidence="11" id="KW-1185">Reference proteome</keyword>
<dbReference type="PANTHER" id="PTHR43731:SF14">
    <property type="entry name" value="PRESENILIN-ASSOCIATED RHOMBOID-LIKE PROTEIN, MITOCHONDRIAL"/>
    <property type="match status" value="1"/>
</dbReference>
<dbReference type="EMBL" id="LT907988">
    <property type="protein sequence ID" value="SOE49760.1"/>
    <property type="molecule type" value="Genomic_DNA"/>
</dbReference>
<dbReference type="AlphaFoldDB" id="A0A1C3JWX3"/>
<dbReference type="EMBL" id="FLRC01000003">
    <property type="protein sequence ID" value="SBT23771.1"/>
    <property type="molecule type" value="Genomic_DNA"/>
</dbReference>
<dbReference type="GO" id="GO:0004252">
    <property type="term" value="F:serine-type endopeptidase activity"/>
    <property type="evidence" value="ECO:0007669"/>
    <property type="project" value="InterPro"/>
</dbReference>
<dbReference type="Gene3D" id="1.20.1540.10">
    <property type="entry name" value="Rhomboid-like"/>
    <property type="match status" value="1"/>
</dbReference>
<dbReference type="InterPro" id="IPR050925">
    <property type="entry name" value="Rhomboid_protease_S54"/>
</dbReference>
<dbReference type="RefSeq" id="WP_067749261.1">
    <property type="nucleotide sequence ID" value="NZ_LT907988.1"/>
</dbReference>
<dbReference type="KEGG" id="odi:ODI_R2291"/>
<feature type="transmembrane region" description="Helical" evidence="7">
    <location>
        <begin position="316"/>
        <end position="334"/>
    </location>
</feature>
<evidence type="ECO:0000256" key="2">
    <source>
        <dbReference type="ARBA" id="ARBA00009045"/>
    </source>
</evidence>
<keyword evidence="4" id="KW-0378">Hydrolase</keyword>
<feature type="transmembrane region" description="Helical" evidence="7">
    <location>
        <begin position="289"/>
        <end position="310"/>
    </location>
</feature>
<protein>
    <submittedName>
        <fullName evidence="9">FIG056164: rhomboid family serine protease</fullName>
    </submittedName>
</protein>
<organism evidence="9 11">
    <name type="scientific">Orrella dioscoreae</name>
    <dbReference type="NCBI Taxonomy" id="1851544"/>
    <lineage>
        <taxon>Bacteria</taxon>
        <taxon>Pseudomonadati</taxon>
        <taxon>Pseudomonadota</taxon>
        <taxon>Betaproteobacteria</taxon>
        <taxon>Burkholderiales</taxon>
        <taxon>Alcaligenaceae</taxon>
        <taxon>Orrella</taxon>
    </lineage>
</organism>
<evidence type="ECO:0000313" key="11">
    <source>
        <dbReference type="Proteomes" id="UP000078558"/>
    </source>
</evidence>
<reference evidence="10 11" key="2">
    <citation type="submission" date="2017-08" db="EMBL/GenBank/DDBJ databases">
        <authorList>
            <person name="de Groot N.N."/>
        </authorList>
    </citation>
    <scope>NUCLEOTIDE SEQUENCE [LARGE SCALE GENOMIC DNA]</scope>
    <source>
        <strain evidence="10">Orrdi1</strain>
    </source>
</reference>
<feature type="transmembrane region" description="Helical" evidence="7">
    <location>
        <begin position="254"/>
        <end position="277"/>
    </location>
</feature>
<dbReference type="OrthoDB" id="9778341at2"/>
<comment type="similarity">
    <text evidence="2">Belongs to the peptidase S54 family.</text>
</comment>
<keyword evidence="3 7" id="KW-0812">Transmembrane</keyword>
<dbReference type="GO" id="GO:0006508">
    <property type="term" value="P:proteolysis"/>
    <property type="evidence" value="ECO:0007669"/>
    <property type="project" value="UniProtKB-KW"/>
</dbReference>
<feature type="transmembrane region" description="Helical" evidence="7">
    <location>
        <begin position="30"/>
        <end position="48"/>
    </location>
</feature>
<dbReference type="Pfam" id="PF01694">
    <property type="entry name" value="Rhomboid"/>
    <property type="match status" value="1"/>
</dbReference>
<dbReference type="InterPro" id="IPR022764">
    <property type="entry name" value="Peptidase_S54_rhomboid_dom"/>
</dbReference>
<dbReference type="InterPro" id="IPR035952">
    <property type="entry name" value="Rhomboid-like_sf"/>
</dbReference>
<dbReference type="SUPFAM" id="SSF144091">
    <property type="entry name" value="Rhomboid-like"/>
    <property type="match status" value="1"/>
</dbReference>
<evidence type="ECO:0000256" key="7">
    <source>
        <dbReference type="SAM" id="Phobius"/>
    </source>
</evidence>
<comment type="subcellular location">
    <subcellularLocation>
        <location evidence="1">Membrane</location>
        <topology evidence="1">Multi-pass membrane protein</topology>
    </subcellularLocation>
</comment>
<dbReference type="STRING" id="1851544.ODI_01153"/>
<evidence type="ECO:0000313" key="9">
    <source>
        <dbReference type="EMBL" id="SBT23771.1"/>
    </source>
</evidence>
<name>A0A1C3JWX3_9BURK</name>
<feature type="transmembrane region" description="Helical" evidence="7">
    <location>
        <begin position="346"/>
        <end position="365"/>
    </location>
</feature>
<reference evidence="9 11" key="1">
    <citation type="submission" date="2016-06" db="EMBL/GenBank/DDBJ databases">
        <authorList>
            <person name="Kjaerup R.B."/>
            <person name="Dalgaard T.S."/>
            <person name="Juul-Madsen H.R."/>
        </authorList>
    </citation>
    <scope>NUCLEOTIDE SEQUENCE [LARGE SCALE GENOMIC DNA]</scope>
    <source>
        <strain evidence="9">Orrdi1</strain>
    </source>
</reference>
<feature type="transmembrane region" description="Helical" evidence="7">
    <location>
        <begin position="204"/>
        <end position="225"/>
    </location>
</feature>
<dbReference type="GO" id="GO:0016020">
    <property type="term" value="C:membrane"/>
    <property type="evidence" value="ECO:0007669"/>
    <property type="project" value="UniProtKB-SubCell"/>
</dbReference>
<evidence type="ECO:0000256" key="4">
    <source>
        <dbReference type="ARBA" id="ARBA00022801"/>
    </source>
</evidence>
<keyword evidence="6 7" id="KW-0472">Membrane</keyword>
<accession>A0A1C3JWX3</accession>
<evidence type="ECO:0000256" key="1">
    <source>
        <dbReference type="ARBA" id="ARBA00004141"/>
    </source>
</evidence>
<sequence>MSTETSPPPSLPGLPGTPLMPSWRSPSGRGLRFCLILIGVFILGAWGLHALGGWTGALFLITPACILLIGVFVHLRHLLARRPVLRLDPAGIAGAQGPLLPWQRIARIDYTGLPYAAWLEITMAAPSGEPDPRAAWTWRRRSQRRIALSALDQTLHMPVLQAALRQHQQAAPEHARALDAAHEREQQASDAFHTHLDTLSSRPWAMIGMMGLCGLAWLAGVLAGMDPMTPTPDSLYGAGGNATSAVQAGESWRLLTAMFLHGGAVHLALNMYALWGAGRLLTRWVGNRGFLLVYLASGLAGGALSLHFAAQLHVSVGASGAVFGVAGAVSAILLRSGGRYPIAQRSQLITSMAIFIGYSLFYGFTNSGIDNAAHLGGLVAGVLLGLLMAGHPDAATSARQRLTREALGALLCLVAVPVLVHTAAPAARDLAHFSANLHEIDAVRHRTHQQLQQIEAKRMREAGHAPGSTAWLDEEAKALQTMLTVLRSESGRLAALPWGSDDPVGHYAQAEIAHRHALTEQIEVELEAMRIARSGAPPSAELAARRKAVQASVQQARDALNRRAAEIGLVKRTP</sequence>
<evidence type="ECO:0000256" key="5">
    <source>
        <dbReference type="ARBA" id="ARBA00022989"/>
    </source>
</evidence>
<evidence type="ECO:0000256" key="6">
    <source>
        <dbReference type="ARBA" id="ARBA00023136"/>
    </source>
</evidence>
<evidence type="ECO:0000313" key="10">
    <source>
        <dbReference type="EMBL" id="SOE49760.1"/>
    </source>
</evidence>
<dbReference type="Proteomes" id="UP000078558">
    <property type="component" value="Chromosome I"/>
</dbReference>
<evidence type="ECO:0000259" key="8">
    <source>
        <dbReference type="Pfam" id="PF01694"/>
    </source>
</evidence>
<feature type="transmembrane region" description="Helical" evidence="7">
    <location>
        <begin position="402"/>
        <end position="420"/>
    </location>
</feature>
<gene>
    <name evidence="9" type="ORF">ODI_01153</name>
    <name evidence="10" type="ORF">ODI_R2291</name>
</gene>
<feature type="transmembrane region" description="Helical" evidence="7">
    <location>
        <begin position="371"/>
        <end position="390"/>
    </location>
</feature>
<dbReference type="PANTHER" id="PTHR43731">
    <property type="entry name" value="RHOMBOID PROTEASE"/>
    <property type="match status" value="1"/>
</dbReference>